<dbReference type="AlphaFoldDB" id="A0A9W5T9L6"/>
<dbReference type="AntiFam" id="ANF00127">
    <property type="entry name" value="Shadow ORF (opposite eno)"/>
</dbReference>
<reference evidence="1" key="1">
    <citation type="submission" date="2019-12" db="EMBL/GenBank/DDBJ databases">
        <title>Genome sequence of Babesia ovis.</title>
        <authorList>
            <person name="Yamagishi J."/>
            <person name="Sevinc F."/>
            <person name="Xuan X."/>
        </authorList>
    </citation>
    <scope>NUCLEOTIDE SEQUENCE</scope>
    <source>
        <strain evidence="1">Selcuk</strain>
    </source>
</reference>
<proteinExistence type="predicted"/>
<protein>
    <submittedName>
        <fullName evidence="1">Phosphopyruvate hydratase, putative</fullName>
    </submittedName>
</protein>
<keyword evidence="2" id="KW-1185">Reference proteome</keyword>
<accession>A0A9W5T9L6</accession>
<organism evidence="1 2">
    <name type="scientific">Babesia ovis</name>
    <dbReference type="NCBI Taxonomy" id="5869"/>
    <lineage>
        <taxon>Eukaryota</taxon>
        <taxon>Sar</taxon>
        <taxon>Alveolata</taxon>
        <taxon>Apicomplexa</taxon>
        <taxon>Aconoidasida</taxon>
        <taxon>Piroplasmida</taxon>
        <taxon>Babesiidae</taxon>
        <taxon>Babesia</taxon>
    </lineage>
</organism>
<dbReference type="EMBL" id="BLIY01000006">
    <property type="protein sequence ID" value="GFE53405.1"/>
    <property type="molecule type" value="Genomic_DNA"/>
</dbReference>
<dbReference type="OrthoDB" id="10674069at2759"/>
<name>A0A9W5T9L6_BABOV</name>
<comment type="caution">
    <text evidence="1">The sequence shown here is derived from an EMBL/GenBank/DDBJ whole genome shotgun (WGS) entry which is preliminary data.</text>
</comment>
<evidence type="ECO:0000313" key="2">
    <source>
        <dbReference type="Proteomes" id="UP001057455"/>
    </source>
</evidence>
<gene>
    <name evidence="1" type="ORF">BaOVIS_008090</name>
</gene>
<sequence length="352" mass="37058">MQKTHLLATSAESSTGGIASLLLQGGLNTLGVCDQQVITHNLYLGTDLGSEHLVGLPVILVEWVLNGDNGVLVAEVLVVGNHLGSSLHVWRLTLEAQVVRTTFLNVELRGSNVHTNLDLAFETGLLDGLNQQVKGLLSRLDVGGKTTFITDIGGILTVLGVDDLLEVVVDFTTHADGFLEGGSTNGKDHEFLHGQAVASVGATVDNVETWYRKYVLVSAFTSQLSKVLVERLLLVCSGSTGSSHRHNQNGVGTELRLAVSPLVYATIEILDHKVIQTPLPCGIVTFDTIGNGGVDISNSLQHTLSQVARFVTVTELKSLVNTGGGTRGASGPEDTGIGGEVHFDSGIPTGVC</sequence>
<evidence type="ECO:0000313" key="1">
    <source>
        <dbReference type="EMBL" id="GFE53405.1"/>
    </source>
</evidence>
<dbReference type="Proteomes" id="UP001057455">
    <property type="component" value="Unassembled WGS sequence"/>
</dbReference>